<dbReference type="PANTHER" id="PTHR32268:SF11">
    <property type="entry name" value="HOMOSERINE O-ACETYLTRANSFERASE"/>
    <property type="match status" value="1"/>
</dbReference>
<keyword evidence="2 6" id="KW-0012">Acyltransferase</keyword>
<dbReference type="EMBL" id="VCQV01000021">
    <property type="protein sequence ID" value="TWP35199.1"/>
    <property type="molecule type" value="Genomic_DNA"/>
</dbReference>
<comment type="catalytic activity">
    <reaction evidence="2">
        <text>L-homoserine + acetyl-CoA = O-acetyl-L-homoserine + CoA</text>
        <dbReference type="Rhea" id="RHEA:13701"/>
        <dbReference type="ChEBI" id="CHEBI:57287"/>
        <dbReference type="ChEBI" id="CHEBI:57288"/>
        <dbReference type="ChEBI" id="CHEBI:57476"/>
        <dbReference type="ChEBI" id="CHEBI:57716"/>
        <dbReference type="EC" id="2.3.1.31"/>
    </reaction>
</comment>
<dbReference type="NCBIfam" id="TIGR01392">
    <property type="entry name" value="homoserO_Ac_trn"/>
    <property type="match status" value="1"/>
</dbReference>
<dbReference type="InterPro" id="IPR029058">
    <property type="entry name" value="AB_hydrolase_fold"/>
</dbReference>
<accession>A0A563DYJ1</accession>
<organism evidence="6 7">
    <name type="scientific">Leekyejoonella antrihumi</name>
    <dbReference type="NCBI Taxonomy" id="1660198"/>
    <lineage>
        <taxon>Bacteria</taxon>
        <taxon>Bacillati</taxon>
        <taxon>Actinomycetota</taxon>
        <taxon>Actinomycetes</taxon>
        <taxon>Micrococcales</taxon>
        <taxon>Dermacoccaceae</taxon>
        <taxon>Leekyejoonella</taxon>
    </lineage>
</organism>
<dbReference type="NCBIfam" id="NF001209">
    <property type="entry name" value="PRK00175.1"/>
    <property type="match status" value="1"/>
</dbReference>
<dbReference type="Gene3D" id="3.40.50.1820">
    <property type="entry name" value="alpha/beta hydrolase"/>
    <property type="match status" value="1"/>
</dbReference>
<dbReference type="PANTHER" id="PTHR32268">
    <property type="entry name" value="HOMOSERINE O-ACETYLTRANSFERASE"/>
    <property type="match status" value="1"/>
</dbReference>
<reference evidence="6 7" key="1">
    <citation type="submission" date="2019-05" db="EMBL/GenBank/DDBJ databases">
        <authorList>
            <person name="Lee S.D."/>
        </authorList>
    </citation>
    <scope>NUCLEOTIDE SEQUENCE [LARGE SCALE GENOMIC DNA]</scope>
    <source>
        <strain evidence="6 7">C5-26</strain>
    </source>
</reference>
<dbReference type="AlphaFoldDB" id="A0A563DYJ1"/>
<evidence type="ECO:0000313" key="6">
    <source>
        <dbReference type="EMBL" id="TWP35199.1"/>
    </source>
</evidence>
<comment type="subcellular location">
    <subcellularLocation>
        <location evidence="2">Cytoplasm</location>
    </subcellularLocation>
</comment>
<feature type="region of interest" description="Disordered" evidence="4">
    <location>
        <begin position="1"/>
        <end position="23"/>
    </location>
</feature>
<comment type="subunit">
    <text evidence="2">Homodimer.</text>
</comment>
<evidence type="ECO:0000256" key="2">
    <source>
        <dbReference type="HAMAP-Rule" id="MF_00296"/>
    </source>
</evidence>
<comment type="similarity">
    <text evidence="2">Belongs to the AB hydrolase superfamily. MetX family.</text>
</comment>
<evidence type="ECO:0000313" key="7">
    <source>
        <dbReference type="Proteomes" id="UP000320244"/>
    </source>
</evidence>
<sequence length="407" mass="43330">MTVTHHRPRSWPTCPQAPEPPARRQVARRTDYTWVAPPTDANPAARAVRFTDFLLESGAVLPELVVTFQTWGRLAADASNAVLVEHALTGDSHVVGSAGPGQPTDGWWPDLIGPGCPLDTQELFVVAVNVLGGCRGTTGPGSAAPDGQAWGSRFPRTGIRDQVAAEAAIADVLGIEAWHLVLGGSMGGMRTLEWVASHPERTRGALALATTAYATADQIAWGQAQTLAIASDPDFCGGDYYGGDRRPTTGLGLARRIAHTTYRSADELNDRFGGREQPGEDPLGDGRFAVESYLDHQAGKLVGRFDAGAYVHLTRAMSTHDIARGRGSLADVLGGYQGLLRVAAVDSDRLFPPELSQQIVAAHGRGRVRMMHSTHGHDGFLIETEEVSRIVRDALADLGPCSTGRVG</sequence>
<dbReference type="PIRSF" id="PIRSF000443">
    <property type="entry name" value="Homoser_Ac_trans"/>
    <property type="match status" value="1"/>
</dbReference>
<dbReference type="HAMAP" id="MF_00296">
    <property type="entry name" value="MetX_acyltransf"/>
    <property type="match status" value="1"/>
</dbReference>
<comment type="caution">
    <text evidence="6">The sequence shown here is derived from an EMBL/GenBank/DDBJ whole genome shotgun (WGS) entry which is preliminary data.</text>
</comment>
<reference evidence="6 7" key="2">
    <citation type="submission" date="2019-08" db="EMBL/GenBank/DDBJ databases">
        <title>Jejuicoccus antrihumi gen. nov., sp. nov., a new member of the family Dermacoccaceae isolated from a cave.</title>
        <authorList>
            <person name="Schumann P."/>
            <person name="Kim I.S."/>
        </authorList>
    </citation>
    <scope>NUCLEOTIDE SEQUENCE [LARGE SCALE GENOMIC DNA]</scope>
    <source>
        <strain evidence="6 7">C5-26</strain>
    </source>
</reference>
<gene>
    <name evidence="2" type="primary">metXA</name>
    <name evidence="6" type="ORF">FGL98_14830</name>
</gene>
<feature type="binding site" evidence="2">
    <location>
        <position position="378"/>
    </location>
    <ligand>
        <name>substrate</name>
    </ligand>
</feature>
<feature type="binding site" evidence="2">
    <location>
        <position position="255"/>
    </location>
    <ligand>
        <name>substrate</name>
    </ligand>
</feature>
<keyword evidence="7" id="KW-1185">Reference proteome</keyword>
<feature type="active site" description="Nucleophile" evidence="2 3">
    <location>
        <position position="185"/>
    </location>
</feature>
<evidence type="ECO:0000256" key="4">
    <source>
        <dbReference type="SAM" id="MobiDB-lite"/>
    </source>
</evidence>
<dbReference type="RefSeq" id="WP_146317796.1">
    <property type="nucleotide sequence ID" value="NZ_VCQV01000021.1"/>
</dbReference>
<dbReference type="GO" id="GO:0004414">
    <property type="term" value="F:homoserine O-acetyltransferase activity"/>
    <property type="evidence" value="ECO:0007669"/>
    <property type="project" value="UniProtKB-UniRule"/>
</dbReference>
<evidence type="ECO:0000256" key="1">
    <source>
        <dbReference type="ARBA" id="ARBA00022679"/>
    </source>
</evidence>
<dbReference type="InterPro" id="IPR008220">
    <property type="entry name" value="HAT_MetX-like"/>
</dbReference>
<comment type="pathway">
    <text evidence="2">Amino-acid biosynthesis; L-methionine biosynthesis via de novo pathway; O-acetyl-L-homoserine from L-homoserine: step 1/1.</text>
</comment>
<keyword evidence="2" id="KW-0963">Cytoplasm</keyword>
<protein>
    <recommendedName>
        <fullName evidence="2">Homoserine O-acetyltransferase</fullName>
        <shortName evidence="2">HAT</shortName>
        <ecNumber evidence="2">2.3.1.31</ecNumber>
    </recommendedName>
    <alternativeName>
        <fullName evidence="2">Homoserine transacetylase</fullName>
        <shortName evidence="2">HTA</shortName>
    </alternativeName>
</protein>
<keyword evidence="2" id="KW-0486">Methionine biosynthesis</keyword>
<dbReference type="Pfam" id="PF00561">
    <property type="entry name" value="Abhydrolase_1"/>
    <property type="match status" value="1"/>
</dbReference>
<comment type="caution">
    <text evidence="2">Lacks conserved residue(s) required for the propagation of feature annotation.</text>
</comment>
<dbReference type="GO" id="GO:0009086">
    <property type="term" value="P:methionine biosynthetic process"/>
    <property type="evidence" value="ECO:0007669"/>
    <property type="project" value="UniProtKB-UniRule"/>
</dbReference>
<dbReference type="InterPro" id="IPR000073">
    <property type="entry name" value="AB_hydrolase_1"/>
</dbReference>
<keyword evidence="2" id="KW-0028">Amino-acid biosynthesis</keyword>
<evidence type="ECO:0000259" key="5">
    <source>
        <dbReference type="Pfam" id="PF00561"/>
    </source>
</evidence>
<evidence type="ECO:0000256" key="3">
    <source>
        <dbReference type="PIRSR" id="PIRSR000443-1"/>
    </source>
</evidence>
<comment type="function">
    <text evidence="2">Transfers an acetyl group from acetyl-CoA to L-homoserine, forming acetyl-L-homoserine.</text>
</comment>
<dbReference type="Proteomes" id="UP000320244">
    <property type="component" value="Unassembled WGS sequence"/>
</dbReference>
<feature type="domain" description="AB hydrolase-1" evidence="5">
    <location>
        <begin position="81"/>
        <end position="361"/>
    </location>
</feature>
<keyword evidence="1 2" id="KW-0808">Transferase</keyword>
<dbReference type="GO" id="GO:0005737">
    <property type="term" value="C:cytoplasm"/>
    <property type="evidence" value="ECO:0007669"/>
    <property type="project" value="UniProtKB-SubCell"/>
</dbReference>
<dbReference type="SUPFAM" id="SSF53474">
    <property type="entry name" value="alpha/beta-Hydrolases"/>
    <property type="match status" value="1"/>
</dbReference>
<dbReference type="OrthoDB" id="9800754at2"/>
<dbReference type="UniPathway" id="UPA00051">
    <property type="reaction ID" value="UER00074"/>
</dbReference>
<proteinExistence type="inferred from homology"/>
<dbReference type="EC" id="2.3.1.31" evidence="2"/>
<feature type="active site" evidence="2 3">
    <location>
        <position position="348"/>
    </location>
</feature>
<feature type="active site" evidence="2 3">
    <location>
        <position position="377"/>
    </location>
</feature>
<name>A0A563DYJ1_9MICO</name>
<dbReference type="GO" id="GO:0009092">
    <property type="term" value="P:homoserine metabolic process"/>
    <property type="evidence" value="ECO:0007669"/>
    <property type="project" value="TreeGrafter"/>
</dbReference>